<reference evidence="1" key="1">
    <citation type="submission" date="2023-07" db="EMBL/GenBank/DDBJ databases">
        <authorList>
            <consortium name="AG Swart"/>
            <person name="Singh M."/>
            <person name="Singh A."/>
            <person name="Seah K."/>
            <person name="Emmerich C."/>
        </authorList>
    </citation>
    <scope>NUCLEOTIDE SEQUENCE</scope>
    <source>
        <strain evidence="1">DP1</strain>
    </source>
</reference>
<keyword evidence="2" id="KW-1185">Reference proteome</keyword>
<dbReference type="AlphaFoldDB" id="A0AAD1Y6Y6"/>
<dbReference type="Proteomes" id="UP001295684">
    <property type="component" value="Unassembled WGS sequence"/>
</dbReference>
<name>A0AAD1Y6Y6_EUPCR</name>
<gene>
    <name evidence="1" type="ORF">ECRASSUSDP1_LOCUS27350</name>
</gene>
<evidence type="ECO:0000313" key="2">
    <source>
        <dbReference type="Proteomes" id="UP001295684"/>
    </source>
</evidence>
<accession>A0AAD1Y6Y6</accession>
<organism evidence="1 2">
    <name type="scientific">Euplotes crassus</name>
    <dbReference type="NCBI Taxonomy" id="5936"/>
    <lineage>
        <taxon>Eukaryota</taxon>
        <taxon>Sar</taxon>
        <taxon>Alveolata</taxon>
        <taxon>Ciliophora</taxon>
        <taxon>Intramacronucleata</taxon>
        <taxon>Spirotrichea</taxon>
        <taxon>Hypotrichia</taxon>
        <taxon>Euplotida</taxon>
        <taxon>Euplotidae</taxon>
        <taxon>Moneuplotes</taxon>
    </lineage>
</organism>
<protein>
    <submittedName>
        <fullName evidence="1">Uncharacterized protein</fullName>
    </submittedName>
</protein>
<proteinExistence type="predicted"/>
<dbReference type="EMBL" id="CAMPGE010028224">
    <property type="protein sequence ID" value="CAI2385767.1"/>
    <property type="molecule type" value="Genomic_DNA"/>
</dbReference>
<evidence type="ECO:0000313" key="1">
    <source>
        <dbReference type="EMBL" id="CAI2385767.1"/>
    </source>
</evidence>
<comment type="caution">
    <text evidence="1">The sequence shown here is derived from an EMBL/GenBank/DDBJ whole genome shotgun (WGS) entry which is preliminary data.</text>
</comment>
<sequence length="122" mass="13988">MLSRLVKTNAIFTNINMNLLIWKALGMLILVRNNSLAVQKLMSDVFLKRSLWFANKLSGCIGDRLYWGLTPNTKEKLIYLLGRMSHFSCLLHLTWLPCCTQVFPSCRSKERYEAESSSGDVL</sequence>